<keyword evidence="1" id="KW-0732">Signal</keyword>
<evidence type="ECO:0000259" key="2">
    <source>
        <dbReference type="Pfam" id="PF00085"/>
    </source>
</evidence>
<dbReference type="Pfam" id="PF00085">
    <property type="entry name" value="Thioredoxin"/>
    <property type="match status" value="1"/>
</dbReference>
<accession>A0ABD3PBR6</accession>
<comment type="caution">
    <text evidence="3">The sequence shown here is derived from an EMBL/GenBank/DDBJ whole genome shotgun (WGS) entry which is preliminary data.</text>
</comment>
<evidence type="ECO:0000313" key="3">
    <source>
        <dbReference type="EMBL" id="KAL3784746.1"/>
    </source>
</evidence>
<dbReference type="Proteomes" id="UP001530400">
    <property type="component" value="Unassembled WGS sequence"/>
</dbReference>
<proteinExistence type="predicted"/>
<dbReference type="Gene3D" id="3.40.30.10">
    <property type="entry name" value="Glutaredoxin"/>
    <property type="match status" value="1"/>
</dbReference>
<feature type="chain" id="PRO_5044801699" description="Thioredoxin domain-containing protein" evidence="1">
    <location>
        <begin position="22"/>
        <end position="525"/>
    </location>
</feature>
<feature type="domain" description="Thioredoxin" evidence="2">
    <location>
        <begin position="413"/>
        <end position="507"/>
    </location>
</feature>
<feature type="signal peptide" evidence="1">
    <location>
        <begin position="1"/>
        <end position="21"/>
    </location>
</feature>
<dbReference type="InterPro" id="IPR013766">
    <property type="entry name" value="Thioredoxin_domain"/>
</dbReference>
<name>A0ABD3PBR6_9STRA</name>
<keyword evidence="4" id="KW-1185">Reference proteome</keyword>
<evidence type="ECO:0000256" key="1">
    <source>
        <dbReference type="SAM" id="SignalP"/>
    </source>
</evidence>
<protein>
    <recommendedName>
        <fullName evidence="2">Thioredoxin domain-containing protein</fullName>
    </recommendedName>
</protein>
<dbReference type="InterPro" id="IPR036249">
    <property type="entry name" value="Thioredoxin-like_sf"/>
</dbReference>
<dbReference type="AlphaFoldDB" id="A0ABD3PBR6"/>
<dbReference type="EMBL" id="JALLPJ020000716">
    <property type="protein sequence ID" value="KAL3784746.1"/>
    <property type="molecule type" value="Genomic_DNA"/>
</dbReference>
<evidence type="ECO:0000313" key="4">
    <source>
        <dbReference type="Proteomes" id="UP001530400"/>
    </source>
</evidence>
<reference evidence="3 4" key="1">
    <citation type="submission" date="2024-10" db="EMBL/GenBank/DDBJ databases">
        <title>Updated reference genomes for cyclostephanoid diatoms.</title>
        <authorList>
            <person name="Roberts W.R."/>
            <person name="Alverson A.J."/>
        </authorList>
    </citation>
    <scope>NUCLEOTIDE SEQUENCE [LARGE SCALE GENOMIC DNA]</scope>
    <source>
        <strain evidence="3 4">AJA010-31</strain>
    </source>
</reference>
<gene>
    <name evidence="3" type="ORF">ACHAWO_005750</name>
</gene>
<sequence>MAPPLKAPLLLLSTLTLQTSSFQPPQISKFLSPNSQKASSSNLQAKQTYIYDGGELQSFLLSNPSKNAIPSPRGAADDVGYVTFVTSKYQIGILADDKETTATSTIDNYKVYSNTMAKIPNGVSEADAMSTAAACLVGIDCAVPRLNVGGADELGFYGGKAVVVGGNEYACFLAEGLAVLGIDTSIVSTGSVKLKHGQVNTLGPAVPSQDEEIGFTTAIGQFNTLIDTIANERSGSLSTDGSSVIQLLSTRHGCNTYISTLSKSQSIVKKEGVIFGPGKANAHVKALESKASSKCMSMIPSSGFGEMLQILLNSKVIYRSKSNKAIVTRGWSMKEFWEETSWPRDSNGSGVRFGMPVVEENDLDEVFRRERLALQRRRIVDDDEEEDDGAVAVQVKVEENPYVTQIVGTDGLAEAIINQRKSSVVFVSMRSCRTCKTINPVYTKIAREYEGDVMFAKADATGRVGKALGKSLGLISVPSFVLFRNGVRYGAVQTSKLPSDRLQKAINDLESGRDFDPACEVGDDD</sequence>
<dbReference type="SUPFAM" id="SSF52833">
    <property type="entry name" value="Thioredoxin-like"/>
    <property type="match status" value="1"/>
</dbReference>
<organism evidence="3 4">
    <name type="scientific">Cyclotella atomus</name>
    <dbReference type="NCBI Taxonomy" id="382360"/>
    <lineage>
        <taxon>Eukaryota</taxon>
        <taxon>Sar</taxon>
        <taxon>Stramenopiles</taxon>
        <taxon>Ochrophyta</taxon>
        <taxon>Bacillariophyta</taxon>
        <taxon>Coscinodiscophyceae</taxon>
        <taxon>Thalassiosirophycidae</taxon>
        <taxon>Stephanodiscales</taxon>
        <taxon>Stephanodiscaceae</taxon>
        <taxon>Cyclotella</taxon>
    </lineage>
</organism>
<dbReference type="CDD" id="cd02947">
    <property type="entry name" value="TRX_family"/>
    <property type="match status" value="1"/>
</dbReference>